<dbReference type="SMART" id="SM00320">
    <property type="entry name" value="WD40"/>
    <property type="match status" value="5"/>
</dbReference>
<feature type="region of interest" description="Disordered" evidence="3">
    <location>
        <begin position="1575"/>
        <end position="1600"/>
    </location>
</feature>
<dbReference type="GO" id="GO:0004467">
    <property type="term" value="F:long-chain fatty acid-CoA ligase activity"/>
    <property type="evidence" value="ECO:0007669"/>
    <property type="project" value="TreeGrafter"/>
</dbReference>
<dbReference type="SUPFAM" id="SSF50978">
    <property type="entry name" value="WD40 repeat-like"/>
    <property type="match status" value="1"/>
</dbReference>
<evidence type="ECO:0000256" key="1">
    <source>
        <dbReference type="ARBA" id="ARBA00022741"/>
    </source>
</evidence>
<dbReference type="InterPro" id="IPR036322">
    <property type="entry name" value="WD40_repeat_dom_sf"/>
</dbReference>
<organism evidence="5 6">
    <name type="scientific">Dichotomopilus funicola</name>
    <dbReference type="NCBI Taxonomy" id="1934379"/>
    <lineage>
        <taxon>Eukaryota</taxon>
        <taxon>Fungi</taxon>
        <taxon>Dikarya</taxon>
        <taxon>Ascomycota</taxon>
        <taxon>Pezizomycotina</taxon>
        <taxon>Sordariomycetes</taxon>
        <taxon>Sordariomycetidae</taxon>
        <taxon>Sordariales</taxon>
        <taxon>Chaetomiaceae</taxon>
        <taxon>Dichotomopilus</taxon>
    </lineage>
</organism>
<dbReference type="InterPro" id="IPR001680">
    <property type="entry name" value="WD40_rpt"/>
</dbReference>
<keyword evidence="1" id="KW-0547">Nucleotide-binding</keyword>
<dbReference type="Gene3D" id="3.40.50.12780">
    <property type="entry name" value="N-terminal domain of ligase-like"/>
    <property type="match status" value="1"/>
</dbReference>
<evidence type="ECO:0000256" key="2">
    <source>
        <dbReference type="ARBA" id="ARBA00022840"/>
    </source>
</evidence>
<evidence type="ECO:0000259" key="4">
    <source>
        <dbReference type="Pfam" id="PF00501"/>
    </source>
</evidence>
<dbReference type="PANTHER" id="PTHR43272">
    <property type="entry name" value="LONG-CHAIN-FATTY-ACID--COA LIGASE"/>
    <property type="match status" value="1"/>
</dbReference>
<accession>A0AAN6V846</accession>
<sequence length="1645" mass="182207">MAPNKQDTRAYIKTLATPPPPGTPYASPIPGTERPNRTPIYRHWRFQNGPLLETFDPAQRTINDLFEHSVAQNPKARCLGWRPWNAVTKTFEPKYVWLTYGEVAERRKNLGAGIVELHHRVGVQTDKYAVGLWAQNRPEWQITELALLSQSLWPVSLYETLGPETSEYIINHSGITAIACSLPHIPTLLKLAPRVPSLKIIISLDPLDAGEVPGHSKRELLNASAASVGIQILSIDEVESLGARSGRPMRPPGPDDTLTINYTSGTTGDPKGVLLTHKNGVAGITAARSNESVRAGDVHISYLPLAHIYGRMADQTALAEGASIGYFHGDIAGLIEDIKILRPAGFMSVPRLYNRINSAIQASTVKADGFKGTLSRRVIDTKKASMKLPDGQATNKHFLYDRIWTPKVLKAVGLDRTRTMVSGSAQLDPDVHQFLRAAFGNNFVQGFGMTETYAVGTVQLPGDFTTGNIGPPCPSVELCIESVPDYEYTVEDKPNPRGELLMRGPIIFQEYFRNPEETAKSIEPDGWFHTGDIVEVDSLGRFKIIDRKKNVLKLAQGEYISPERIENVYMGATNLIAMAFVHGDGKESSLVGVFGVDPVTFAPYASNILKRPAANDPRVKGAFLKLFEKVRNCHFEIEPFSIENELLTPTLKLKRPQATRAFRSHIDRMPDLGFQAAEAVPVAWGNNTPATITERPTKRARVEANSTIRSDRQFLACLDRQVYPHINAQTLSLPDGKINRFATAKQVIVIDDDDAEVAPQRPVPTQALTTSTTLGAPAPIPPRPAILPKLSRNSAPPKQAAAPVRPSTPPQGWRAAAHASVWHRGQPLTGSQERVSGWFSGQRRPYMTAAQRRYAVIGAQSVLQLDPAVLDTPATFHVDFSTAEVSALQRLVRQSLGLSRGKDTRDPKKDLAKVLKKNPHLVQGAIDAIERQRGLPKRAREDIDNFIQDLLGHKTAEEPLILTISRDDHGQEDFARELVGQRGVGSMRSYQNFNNGFRKCREDALEKQVEWTGCSGDVTTITWVSDDGFLCGCTNHSDPHNQQYNKTGNLVLGSCTDITLRAYPEHRIVRPIVETGENSTHEMRESQPPWLYSSVVSSDYDAVHGRAFTSSFDKTVKVWKVDQAGASMDMLGEWRHGGNVNFVAASKHQSGMVATAADVVSGAVRIYDLNPTSISQSPFRSYSCSRVTDDKGNDVSIEKWAYFPATMQWGLADNVKHLLLVGYSPRSRTHEDSDIPVERRGSGELCLWDGLTGERWRVTSATTQNVFEVLWHPTQECFIAATSPLGLDPEPNVHTQIRIFRPANKDEFGVMAYSPVMTLDCRALDINELTIMPNSFSFCYITAGCTDGNTYVWDTARGDKPIHVLRHGDPIDPYRGNREREDIGVKFTAWGSTPDRFYTGSSDGVLKVWNVRSLSKQPLVRNLFETAASITAGMFNSDKTRLIIGDASGRVFMLSIDEEEEQVTPTTIPGPNNKPLTIKTKRPKTVINHPDPPNPTHDAQGHPIDPQPGRTISDAYLTAHQLERHPNPMIGAVQGPRYAELNIYCRDLHFNGDPTQPLLAAVARQQQEVLKPTRPFATHRPGRNPHGNGALRPVKEVDGLRERHERNRAMDLDVEGLSEESKLELMMAGVDLDLGNDYLLREEED</sequence>
<dbReference type="EMBL" id="MU853561">
    <property type="protein sequence ID" value="KAK4146534.1"/>
    <property type="molecule type" value="Genomic_DNA"/>
</dbReference>
<dbReference type="GO" id="GO:0016020">
    <property type="term" value="C:membrane"/>
    <property type="evidence" value="ECO:0007669"/>
    <property type="project" value="TreeGrafter"/>
</dbReference>
<reference evidence="5" key="2">
    <citation type="submission" date="2023-05" db="EMBL/GenBank/DDBJ databases">
        <authorList>
            <consortium name="Lawrence Berkeley National Laboratory"/>
            <person name="Steindorff A."/>
            <person name="Hensen N."/>
            <person name="Bonometti L."/>
            <person name="Westerberg I."/>
            <person name="Brannstrom I.O."/>
            <person name="Guillou S."/>
            <person name="Cros-Aarteil S."/>
            <person name="Calhoun S."/>
            <person name="Haridas S."/>
            <person name="Kuo A."/>
            <person name="Mondo S."/>
            <person name="Pangilinan J."/>
            <person name="Riley R."/>
            <person name="Labutti K."/>
            <person name="Andreopoulos B."/>
            <person name="Lipzen A."/>
            <person name="Chen C."/>
            <person name="Yanf M."/>
            <person name="Daum C."/>
            <person name="Ng V."/>
            <person name="Clum A."/>
            <person name="Ohm R."/>
            <person name="Martin F."/>
            <person name="Silar P."/>
            <person name="Natvig D."/>
            <person name="Lalanne C."/>
            <person name="Gautier V."/>
            <person name="Ament-Velasquez S.L."/>
            <person name="Kruys A."/>
            <person name="Hutchinson M.I."/>
            <person name="Powell A.J."/>
            <person name="Barry K."/>
            <person name="Miller A.N."/>
            <person name="Grigoriev I.V."/>
            <person name="Debuchy R."/>
            <person name="Gladieux P."/>
            <person name="Thoren M.H."/>
            <person name="Johannesson H."/>
        </authorList>
    </citation>
    <scope>NUCLEOTIDE SEQUENCE</scope>
    <source>
        <strain evidence="5">CBS 141.50</strain>
    </source>
</reference>
<dbReference type="Pfam" id="PF00501">
    <property type="entry name" value="AMP-binding"/>
    <property type="match status" value="1"/>
</dbReference>
<feature type="region of interest" description="Disordered" evidence="3">
    <location>
        <begin position="1489"/>
        <end position="1509"/>
    </location>
</feature>
<keyword evidence="6" id="KW-1185">Reference proteome</keyword>
<feature type="domain" description="AMP-dependent synthetase/ligase" evidence="4">
    <location>
        <begin position="66"/>
        <end position="512"/>
    </location>
</feature>
<reference evidence="5" key="1">
    <citation type="journal article" date="2023" name="Mol. Phylogenet. Evol.">
        <title>Genome-scale phylogeny and comparative genomics of the fungal order Sordariales.</title>
        <authorList>
            <person name="Hensen N."/>
            <person name="Bonometti L."/>
            <person name="Westerberg I."/>
            <person name="Brannstrom I.O."/>
            <person name="Guillou S."/>
            <person name="Cros-Aarteil S."/>
            <person name="Calhoun S."/>
            <person name="Haridas S."/>
            <person name="Kuo A."/>
            <person name="Mondo S."/>
            <person name="Pangilinan J."/>
            <person name="Riley R."/>
            <person name="LaButti K."/>
            <person name="Andreopoulos B."/>
            <person name="Lipzen A."/>
            <person name="Chen C."/>
            <person name="Yan M."/>
            <person name="Daum C."/>
            <person name="Ng V."/>
            <person name="Clum A."/>
            <person name="Steindorff A."/>
            <person name="Ohm R.A."/>
            <person name="Martin F."/>
            <person name="Silar P."/>
            <person name="Natvig D.O."/>
            <person name="Lalanne C."/>
            <person name="Gautier V."/>
            <person name="Ament-Velasquez S.L."/>
            <person name="Kruys A."/>
            <person name="Hutchinson M.I."/>
            <person name="Powell A.J."/>
            <person name="Barry K."/>
            <person name="Miller A.N."/>
            <person name="Grigoriev I.V."/>
            <person name="Debuchy R."/>
            <person name="Gladieux P."/>
            <person name="Hiltunen Thoren M."/>
            <person name="Johannesson H."/>
        </authorList>
    </citation>
    <scope>NUCLEOTIDE SEQUENCE</scope>
    <source>
        <strain evidence="5">CBS 141.50</strain>
    </source>
</reference>
<comment type="caution">
    <text evidence="5">The sequence shown here is derived from an EMBL/GenBank/DDBJ whole genome shotgun (WGS) entry which is preliminary data.</text>
</comment>
<dbReference type="InterPro" id="IPR020845">
    <property type="entry name" value="AMP-binding_CS"/>
</dbReference>
<dbReference type="PANTHER" id="PTHR43272:SF33">
    <property type="entry name" value="AMP-BINDING DOMAIN-CONTAINING PROTEIN-RELATED"/>
    <property type="match status" value="1"/>
</dbReference>
<dbReference type="RefSeq" id="XP_062639905.1">
    <property type="nucleotide sequence ID" value="XM_062783006.1"/>
</dbReference>
<evidence type="ECO:0000256" key="3">
    <source>
        <dbReference type="SAM" id="MobiDB-lite"/>
    </source>
</evidence>
<dbReference type="Gene3D" id="2.130.10.10">
    <property type="entry name" value="YVTN repeat-like/Quinoprotein amine dehydrogenase"/>
    <property type="match status" value="1"/>
</dbReference>
<dbReference type="GO" id="GO:0005524">
    <property type="term" value="F:ATP binding"/>
    <property type="evidence" value="ECO:0007669"/>
    <property type="project" value="UniProtKB-KW"/>
</dbReference>
<dbReference type="InterPro" id="IPR000873">
    <property type="entry name" value="AMP-dep_synth/lig_dom"/>
</dbReference>
<evidence type="ECO:0000313" key="6">
    <source>
        <dbReference type="Proteomes" id="UP001302676"/>
    </source>
</evidence>
<feature type="region of interest" description="Disordered" evidence="3">
    <location>
        <begin position="13"/>
        <end position="34"/>
    </location>
</feature>
<keyword evidence="2" id="KW-0067">ATP-binding</keyword>
<dbReference type="SUPFAM" id="SSF56801">
    <property type="entry name" value="Acetyl-CoA synthetase-like"/>
    <property type="match status" value="1"/>
</dbReference>
<dbReference type="PROSITE" id="PS00455">
    <property type="entry name" value="AMP_BINDING"/>
    <property type="match status" value="1"/>
</dbReference>
<dbReference type="InterPro" id="IPR042099">
    <property type="entry name" value="ANL_N_sf"/>
</dbReference>
<name>A0AAN6V846_9PEZI</name>
<feature type="region of interest" description="Disordered" evidence="3">
    <location>
        <begin position="760"/>
        <end position="812"/>
    </location>
</feature>
<evidence type="ECO:0000313" key="5">
    <source>
        <dbReference type="EMBL" id="KAK4146534.1"/>
    </source>
</evidence>
<dbReference type="GeneID" id="87819619"/>
<gene>
    <name evidence="5" type="ORF">C8A04DRAFT_34985</name>
</gene>
<dbReference type="GO" id="GO:0005783">
    <property type="term" value="C:endoplasmic reticulum"/>
    <property type="evidence" value="ECO:0007669"/>
    <property type="project" value="TreeGrafter"/>
</dbReference>
<proteinExistence type="predicted"/>
<dbReference type="Proteomes" id="UP001302676">
    <property type="component" value="Unassembled WGS sequence"/>
</dbReference>
<protein>
    <recommendedName>
        <fullName evidence="4">AMP-dependent synthetase/ligase domain-containing protein</fullName>
    </recommendedName>
</protein>
<dbReference type="InterPro" id="IPR015943">
    <property type="entry name" value="WD40/YVTN_repeat-like_dom_sf"/>
</dbReference>